<feature type="domain" description="DUF362" evidence="1">
    <location>
        <begin position="39"/>
        <end position="245"/>
    </location>
</feature>
<sequence>MSMRKNKVALIKYRKKLNSVKKAIDLADVFKDFSGNETVFLKPNIVYWSKVQDYPKYGVVTTSRVIEDTIIYLKEMGISDIILGEGIVTSNPRDYELAHHAFETLGYNRFKKKYRIKVINIFERPFEKVDLGDNIELNFNTDALYCDKIISLPVLKTHSQVKVTLSLKNLKGFIDIPSRKKSHTEDNENDLEFYLAHLPKKLPPVVSIIDGIYSNERGPGYDGVMRRSNILIASSDMLSADKVGAEILGYNSADISYLVQYAKENNRPTDLSDVEVVGKSIASLRDPHEYQFSYTKDGLFPTAFVKQGIKGITYRQYDNTTCTYCSIITSLIPVAITYAWEGKPWDDIEVIMGKRMNPTPGKKKTILLGQCMVNKHRNNPDINEVIPIRGCPIKPYNITKGFHQAGIDIHPEFFENLENLPRFFGLPYKHRFTEFQESFFNDEIEDETVPPIDEIVVSQYFIDNKNGLDNLPMKQAKFEVRFFGLVGEKSANAIKNIIIEGPKGYEFKMKSQIFNPIDGNGFIVDNYNRQMVRYLAYDRNGFIKDGEYKITVDYWNGETRYKSRTLHTNNNILNNYLAVRDKIKYFSEETVNNLEDSRIFVNTKWTTLNQLGGNDAFYANYVSVERKPYVNLHDLTHFNNIYTNSLLMPSYGLNKGSAYVNTRWRPLKPKTEYTWLVETCDSNKCNKINMTIHQPLQFFKTK</sequence>
<reference evidence="2" key="1">
    <citation type="journal article" date="2015" name="Nature">
        <title>Complex archaea that bridge the gap between prokaryotes and eukaryotes.</title>
        <authorList>
            <person name="Spang A."/>
            <person name="Saw J.H."/>
            <person name="Jorgensen S.L."/>
            <person name="Zaremba-Niedzwiedzka K."/>
            <person name="Martijn J."/>
            <person name="Lind A.E."/>
            <person name="van Eijk R."/>
            <person name="Schleper C."/>
            <person name="Guy L."/>
            <person name="Ettema T.J."/>
        </authorList>
    </citation>
    <scope>NUCLEOTIDE SEQUENCE</scope>
</reference>
<comment type="caution">
    <text evidence="2">The sequence shown here is derived from an EMBL/GenBank/DDBJ whole genome shotgun (WGS) entry which is preliminary data.</text>
</comment>
<gene>
    <name evidence="2" type="ORF">LCGC14_1259540</name>
</gene>
<dbReference type="Pfam" id="PF04015">
    <property type="entry name" value="DUF362"/>
    <property type="match status" value="1"/>
</dbReference>
<dbReference type="EMBL" id="LAZR01006967">
    <property type="protein sequence ID" value="KKM88361.1"/>
    <property type="molecule type" value="Genomic_DNA"/>
</dbReference>
<organism evidence="2">
    <name type="scientific">marine sediment metagenome</name>
    <dbReference type="NCBI Taxonomy" id="412755"/>
    <lineage>
        <taxon>unclassified sequences</taxon>
        <taxon>metagenomes</taxon>
        <taxon>ecological metagenomes</taxon>
    </lineage>
</organism>
<evidence type="ECO:0000259" key="1">
    <source>
        <dbReference type="Pfam" id="PF04015"/>
    </source>
</evidence>
<name>A0A0F9LMH5_9ZZZZ</name>
<proteinExistence type="predicted"/>
<protein>
    <recommendedName>
        <fullName evidence="1">DUF362 domain-containing protein</fullName>
    </recommendedName>
</protein>
<dbReference type="AlphaFoldDB" id="A0A0F9LMH5"/>
<evidence type="ECO:0000313" key="2">
    <source>
        <dbReference type="EMBL" id="KKM88361.1"/>
    </source>
</evidence>
<accession>A0A0F9LMH5</accession>
<dbReference type="InterPro" id="IPR007160">
    <property type="entry name" value="DUF362"/>
</dbReference>